<feature type="region of interest" description="Disordered" evidence="7">
    <location>
        <begin position="114"/>
        <end position="138"/>
    </location>
</feature>
<evidence type="ECO:0000256" key="1">
    <source>
        <dbReference type="ARBA" id="ARBA00004123"/>
    </source>
</evidence>
<keyword evidence="5 6" id="KW-0539">Nucleus</keyword>
<dbReference type="InterPro" id="IPR011082">
    <property type="entry name" value="Exosome-assoc_fac/DNA_repair"/>
</dbReference>
<name>A0A6A6W3J7_9PEZI</name>
<dbReference type="EMBL" id="ML996573">
    <property type="protein sequence ID" value="KAF2757432.1"/>
    <property type="molecule type" value="Genomic_DNA"/>
</dbReference>
<dbReference type="PANTHER" id="PTHR15341">
    <property type="entry name" value="SUN-COR STEROID HORMONE RECEPTOR CO-REPRESSOR"/>
    <property type="match status" value="1"/>
</dbReference>
<evidence type="ECO:0000313" key="8">
    <source>
        <dbReference type="EMBL" id="KAF2757432.1"/>
    </source>
</evidence>
<dbReference type="Pfam" id="PF04000">
    <property type="entry name" value="Sas10_Utp3"/>
    <property type="match status" value="1"/>
</dbReference>
<evidence type="ECO:0000256" key="3">
    <source>
        <dbReference type="ARBA" id="ARBA00022552"/>
    </source>
</evidence>
<feature type="compositionally biased region" description="Basic and acidic residues" evidence="7">
    <location>
        <begin position="216"/>
        <end position="230"/>
    </location>
</feature>
<dbReference type="GO" id="GO:0000460">
    <property type="term" value="P:maturation of 5.8S rRNA"/>
    <property type="evidence" value="ECO:0007669"/>
    <property type="project" value="TreeGrafter"/>
</dbReference>
<organism evidence="8 9">
    <name type="scientific">Pseudovirgaria hyperparasitica</name>
    <dbReference type="NCBI Taxonomy" id="470096"/>
    <lineage>
        <taxon>Eukaryota</taxon>
        <taxon>Fungi</taxon>
        <taxon>Dikarya</taxon>
        <taxon>Ascomycota</taxon>
        <taxon>Pezizomycotina</taxon>
        <taxon>Dothideomycetes</taxon>
        <taxon>Dothideomycetes incertae sedis</taxon>
        <taxon>Acrospermales</taxon>
        <taxon>Acrospermaceae</taxon>
        <taxon>Pseudovirgaria</taxon>
    </lineage>
</organism>
<keyword evidence="4 6" id="KW-0694">RNA-binding</keyword>
<evidence type="ECO:0000313" key="9">
    <source>
        <dbReference type="Proteomes" id="UP000799437"/>
    </source>
</evidence>
<evidence type="ECO:0000256" key="5">
    <source>
        <dbReference type="ARBA" id="ARBA00023242"/>
    </source>
</evidence>
<feature type="compositionally biased region" description="Acidic residues" evidence="7">
    <location>
        <begin position="171"/>
        <end position="187"/>
    </location>
</feature>
<comment type="similarity">
    <text evidence="2 6">Belongs to the C1D family.</text>
</comment>
<dbReference type="GO" id="GO:0003723">
    <property type="term" value="F:RNA binding"/>
    <property type="evidence" value="ECO:0007669"/>
    <property type="project" value="UniProtKB-UniRule"/>
</dbReference>
<dbReference type="GeneID" id="54490524"/>
<dbReference type="OrthoDB" id="1421013at2759"/>
<dbReference type="RefSeq" id="XP_033599883.1">
    <property type="nucleotide sequence ID" value="XM_033749470.1"/>
</dbReference>
<dbReference type="InterPro" id="IPR007146">
    <property type="entry name" value="Sas10/Utp3/C1D"/>
</dbReference>
<comment type="function">
    <text evidence="6">Required for exosome-dependent processing of pre-rRNA and small nucleolar RNA (snRNA) precursors. Involved in processing of 35S pre-rRNA at the A0, A1 and A2 sites.</text>
</comment>
<feature type="compositionally biased region" description="Basic residues" evidence="7">
    <location>
        <begin position="286"/>
        <end position="298"/>
    </location>
</feature>
<accession>A0A6A6W3J7</accession>
<keyword evidence="9" id="KW-1185">Reference proteome</keyword>
<comment type="subcellular location">
    <subcellularLocation>
        <location evidence="1 6">Nucleus</location>
    </subcellularLocation>
</comment>
<evidence type="ECO:0000256" key="7">
    <source>
        <dbReference type="SAM" id="MobiDB-lite"/>
    </source>
</evidence>
<feature type="compositionally biased region" description="Basic and acidic residues" evidence="7">
    <location>
        <begin position="157"/>
        <end position="170"/>
    </location>
</feature>
<dbReference type="GO" id="GO:0005730">
    <property type="term" value="C:nucleolus"/>
    <property type="evidence" value="ECO:0007669"/>
    <property type="project" value="TreeGrafter"/>
</dbReference>
<feature type="region of interest" description="Disordered" evidence="7">
    <location>
        <begin position="157"/>
        <end position="298"/>
    </location>
</feature>
<feature type="compositionally biased region" description="Basic and acidic residues" evidence="7">
    <location>
        <begin position="269"/>
        <end position="285"/>
    </location>
</feature>
<keyword evidence="3 6" id="KW-0698">rRNA processing</keyword>
<sequence length="298" mass="33446">MDSTDLNPLIENLSANIDELEDALEPLLKTSLRDTSSKLPLLDKAKLHVLTTYAIESVIFSYLNLSSVDAKAHPIFEELSRVKQYFAKIKLAEEGPVKRPGHRTLDTSAANRFIKHGLSGNEQYDKDRTVRQEREKASAKIKFDQLTEKVEMERLEKKRKAQELAERQGGADEDSSSSDSSSEESETEDMKLKIEEKEPKQASHKPNRKQSNKGVEATRDKHYAPRDGKPVAKKQKSNKAPRGRSEAFQALLNRPVVPKPESNATAPKQDSDGKTHKMKSSDGVKTHKKKSKKSKADT</sequence>
<dbReference type="GO" id="GO:0003677">
    <property type="term" value="F:DNA binding"/>
    <property type="evidence" value="ECO:0007669"/>
    <property type="project" value="TreeGrafter"/>
</dbReference>
<dbReference type="GO" id="GO:0010468">
    <property type="term" value="P:regulation of gene expression"/>
    <property type="evidence" value="ECO:0007669"/>
    <property type="project" value="TreeGrafter"/>
</dbReference>
<gene>
    <name evidence="8" type="ORF">EJ05DRAFT_538635</name>
</gene>
<proteinExistence type="inferred from homology"/>
<dbReference type="GO" id="GO:0000178">
    <property type="term" value="C:exosome (RNase complex)"/>
    <property type="evidence" value="ECO:0007669"/>
    <property type="project" value="TreeGrafter"/>
</dbReference>
<reference evidence="8" key="1">
    <citation type="journal article" date="2020" name="Stud. Mycol.">
        <title>101 Dothideomycetes genomes: a test case for predicting lifestyles and emergence of pathogens.</title>
        <authorList>
            <person name="Haridas S."/>
            <person name="Albert R."/>
            <person name="Binder M."/>
            <person name="Bloem J."/>
            <person name="Labutti K."/>
            <person name="Salamov A."/>
            <person name="Andreopoulos B."/>
            <person name="Baker S."/>
            <person name="Barry K."/>
            <person name="Bills G."/>
            <person name="Bluhm B."/>
            <person name="Cannon C."/>
            <person name="Castanera R."/>
            <person name="Culley D."/>
            <person name="Daum C."/>
            <person name="Ezra D."/>
            <person name="Gonzalez J."/>
            <person name="Henrissat B."/>
            <person name="Kuo A."/>
            <person name="Liang C."/>
            <person name="Lipzen A."/>
            <person name="Lutzoni F."/>
            <person name="Magnuson J."/>
            <person name="Mondo S."/>
            <person name="Nolan M."/>
            <person name="Ohm R."/>
            <person name="Pangilinan J."/>
            <person name="Park H.-J."/>
            <person name="Ramirez L."/>
            <person name="Alfaro M."/>
            <person name="Sun H."/>
            <person name="Tritt A."/>
            <person name="Yoshinaga Y."/>
            <person name="Zwiers L.-H."/>
            <person name="Turgeon B."/>
            <person name="Goodwin S."/>
            <person name="Spatafora J."/>
            <person name="Crous P."/>
            <person name="Grigoriev I."/>
        </authorList>
    </citation>
    <scope>NUCLEOTIDE SEQUENCE</scope>
    <source>
        <strain evidence="8">CBS 121739</strain>
    </source>
</reference>
<evidence type="ECO:0000256" key="6">
    <source>
        <dbReference type="RuleBase" id="RU368003"/>
    </source>
</evidence>
<dbReference type="Proteomes" id="UP000799437">
    <property type="component" value="Unassembled WGS sequence"/>
</dbReference>
<feature type="compositionally biased region" description="Basic residues" evidence="7">
    <location>
        <begin position="202"/>
        <end position="211"/>
    </location>
</feature>
<dbReference type="PANTHER" id="PTHR15341:SF3">
    <property type="entry name" value="NUCLEAR NUCLEIC ACID-BINDING PROTEIN C1D"/>
    <property type="match status" value="1"/>
</dbReference>
<dbReference type="AlphaFoldDB" id="A0A6A6W3J7"/>
<evidence type="ECO:0000256" key="2">
    <source>
        <dbReference type="ARBA" id="ARBA00009154"/>
    </source>
</evidence>
<evidence type="ECO:0000256" key="4">
    <source>
        <dbReference type="ARBA" id="ARBA00022884"/>
    </source>
</evidence>
<feature type="compositionally biased region" description="Basic residues" evidence="7">
    <location>
        <begin position="231"/>
        <end position="242"/>
    </location>
</feature>
<feature type="compositionally biased region" description="Basic and acidic residues" evidence="7">
    <location>
        <begin position="188"/>
        <end position="201"/>
    </location>
</feature>
<feature type="compositionally biased region" description="Basic and acidic residues" evidence="7">
    <location>
        <begin position="123"/>
        <end position="138"/>
    </location>
</feature>
<protein>
    <recommendedName>
        <fullName evidence="6">Exosome complex protein</fullName>
    </recommendedName>
</protein>